<proteinExistence type="predicted"/>
<name>A0AAN8NMN1_POLSC</name>
<accession>A0AAN8NMN1</accession>
<dbReference type="EMBL" id="JAWJWE010000039">
    <property type="protein sequence ID" value="KAK6621310.1"/>
    <property type="molecule type" value="Genomic_DNA"/>
</dbReference>
<gene>
    <name evidence="1" type="ORF">RUM43_011616</name>
</gene>
<reference evidence="1 2" key="1">
    <citation type="submission" date="2023-10" db="EMBL/GenBank/DDBJ databases">
        <title>Genomes of two closely related lineages of the louse Polyplax serrata with different host specificities.</title>
        <authorList>
            <person name="Martinu J."/>
            <person name="Tarabai H."/>
            <person name="Stefka J."/>
            <person name="Hypsa V."/>
        </authorList>
    </citation>
    <scope>NUCLEOTIDE SEQUENCE [LARGE SCALE GENOMIC DNA]</scope>
    <source>
        <strain evidence="1">HR10_N</strain>
    </source>
</reference>
<protein>
    <submittedName>
        <fullName evidence="1">Uncharacterized protein</fullName>
    </submittedName>
</protein>
<organism evidence="1 2">
    <name type="scientific">Polyplax serrata</name>
    <name type="common">Common mouse louse</name>
    <dbReference type="NCBI Taxonomy" id="468196"/>
    <lineage>
        <taxon>Eukaryota</taxon>
        <taxon>Metazoa</taxon>
        <taxon>Ecdysozoa</taxon>
        <taxon>Arthropoda</taxon>
        <taxon>Hexapoda</taxon>
        <taxon>Insecta</taxon>
        <taxon>Pterygota</taxon>
        <taxon>Neoptera</taxon>
        <taxon>Paraneoptera</taxon>
        <taxon>Psocodea</taxon>
        <taxon>Troctomorpha</taxon>
        <taxon>Phthiraptera</taxon>
        <taxon>Anoplura</taxon>
        <taxon>Polyplacidae</taxon>
        <taxon>Polyplax</taxon>
    </lineage>
</organism>
<sequence>MDVTLDEDFVNFESVSHTCASSPHAVGADEELILLDSEVSRRERSILGSSVGPKSDKTATPLTLLKEAERKRGIFLKSDLGRTSEV</sequence>
<dbReference type="AlphaFoldDB" id="A0AAN8NMN1"/>
<evidence type="ECO:0000313" key="1">
    <source>
        <dbReference type="EMBL" id="KAK6621310.1"/>
    </source>
</evidence>
<evidence type="ECO:0000313" key="2">
    <source>
        <dbReference type="Proteomes" id="UP001372834"/>
    </source>
</evidence>
<dbReference type="Proteomes" id="UP001372834">
    <property type="component" value="Unassembled WGS sequence"/>
</dbReference>
<comment type="caution">
    <text evidence="1">The sequence shown here is derived from an EMBL/GenBank/DDBJ whole genome shotgun (WGS) entry which is preliminary data.</text>
</comment>